<dbReference type="HOGENOM" id="CLU_1408368_0_0_1"/>
<name>C0NAS0_AJECG</name>
<evidence type="ECO:0000313" key="1">
    <source>
        <dbReference type="EMBL" id="EEH10761.1"/>
    </source>
</evidence>
<organism evidence="1 2">
    <name type="scientific">Ajellomyces capsulatus (strain G186AR / H82 / ATCC MYA-2454 / RMSCC 2432)</name>
    <name type="common">Darling's disease fungus</name>
    <name type="synonym">Histoplasma capsulatum</name>
    <dbReference type="NCBI Taxonomy" id="447093"/>
    <lineage>
        <taxon>Eukaryota</taxon>
        <taxon>Fungi</taxon>
        <taxon>Dikarya</taxon>
        <taxon>Ascomycota</taxon>
        <taxon>Pezizomycotina</taxon>
        <taxon>Eurotiomycetes</taxon>
        <taxon>Eurotiomycetidae</taxon>
        <taxon>Onygenales</taxon>
        <taxon>Ajellomycetaceae</taxon>
        <taxon>Histoplasma</taxon>
    </lineage>
</organism>
<dbReference type="EMBL" id="GG663363">
    <property type="protein sequence ID" value="EEH10761.1"/>
    <property type="molecule type" value="Genomic_DNA"/>
</dbReference>
<dbReference type="GeneID" id="69033233"/>
<dbReference type="AlphaFoldDB" id="C0NAS0"/>
<sequence length="193" mass="21589">MPSDLSLWTPLAVAKRQGLSFLFTSIQKGPPRDLVYRGHRPIISEEFFFLATSSLMTVRPCGSAFFRASTGWQPDCDTSRGRDSAWLVIPLVPARKWHIYRPSRVKVTPLVSTGRSAGWFGSGNSRSSGRPTAAEGKGILFRKDSWHRDECYAKDLKNTRLGKRNNEPTPHELGYAATGIDCECLPSEEIYQP</sequence>
<dbReference type="InParanoid" id="C0NAS0"/>
<gene>
    <name evidence="1" type="ORF">HCBG_00216</name>
</gene>
<evidence type="ECO:0000313" key="2">
    <source>
        <dbReference type="Proteomes" id="UP000001631"/>
    </source>
</evidence>
<protein>
    <submittedName>
        <fullName evidence="1">Uncharacterized protein</fullName>
    </submittedName>
</protein>
<dbReference type="Proteomes" id="UP000001631">
    <property type="component" value="Unassembled WGS sequence"/>
</dbReference>
<keyword evidence="2" id="KW-1185">Reference proteome</keyword>
<reference evidence="1" key="1">
    <citation type="submission" date="2009-02" db="EMBL/GenBank/DDBJ databases">
        <title>The Genome Sequence of Ajellomyces capsulatus strain G186AR.</title>
        <authorList>
            <consortium name="The Broad Institute Genome Sequencing Platform"/>
            <person name="Champion M."/>
            <person name="Cuomo C."/>
            <person name="Ma L.-J."/>
            <person name="Henn M.R."/>
            <person name="Sil A."/>
            <person name="Goldman B."/>
            <person name="Young S.K."/>
            <person name="Kodira C.D."/>
            <person name="Zeng Q."/>
            <person name="Koehrsen M."/>
            <person name="Alvarado L."/>
            <person name="Berlin A."/>
            <person name="Borenstein D."/>
            <person name="Chen Z."/>
            <person name="Engels R."/>
            <person name="Freedman E."/>
            <person name="Gellesch M."/>
            <person name="Goldberg J."/>
            <person name="Griggs A."/>
            <person name="Gujja S."/>
            <person name="Heiman D."/>
            <person name="Hepburn T."/>
            <person name="Howarth C."/>
            <person name="Jen D."/>
            <person name="Larson L."/>
            <person name="Lewis B."/>
            <person name="Mehta T."/>
            <person name="Park D."/>
            <person name="Pearson M."/>
            <person name="Roberts A."/>
            <person name="Saif S."/>
            <person name="Shea T."/>
            <person name="Shenoy N."/>
            <person name="Sisk P."/>
            <person name="Stolte C."/>
            <person name="Sykes S."/>
            <person name="Walk T."/>
            <person name="White J."/>
            <person name="Yandava C."/>
            <person name="Klein B."/>
            <person name="McEwen J.G."/>
            <person name="Puccia R."/>
            <person name="Goldman G.H."/>
            <person name="Felipe M.S."/>
            <person name="Nino-Vega G."/>
            <person name="San-Blas G."/>
            <person name="Taylor J."/>
            <person name="Mendoza L."/>
            <person name="Galagan J."/>
            <person name="Nusbaum C."/>
            <person name="Birren B."/>
        </authorList>
    </citation>
    <scope>NUCLEOTIDE SEQUENCE</scope>
    <source>
        <strain evidence="1">G186AR</strain>
    </source>
</reference>
<accession>C0NAS0</accession>
<proteinExistence type="predicted"/>
<dbReference type="RefSeq" id="XP_045291241.1">
    <property type="nucleotide sequence ID" value="XM_045427266.1"/>
</dbReference>